<sequence>MKKSGVLLGIGVAASALAIVFGAFGIAAALSPDEEPTLVREEPLIAPSNTPTPTADPTDPADPSADPSSPPDQGSEANPGVGDEPKPVAPPPPVDLDDDDDDDDDD</sequence>
<dbReference type="Proteomes" id="UP000824220">
    <property type="component" value="Unassembled WGS sequence"/>
</dbReference>
<evidence type="ECO:0000256" key="1">
    <source>
        <dbReference type="SAM" id="MobiDB-lite"/>
    </source>
</evidence>
<evidence type="ECO:0000313" key="3">
    <source>
        <dbReference type="EMBL" id="HJA03560.1"/>
    </source>
</evidence>
<keyword evidence="2" id="KW-0732">Signal</keyword>
<gene>
    <name evidence="3" type="ORF">H9800_01685</name>
</gene>
<feature type="compositionally biased region" description="Low complexity" evidence="1">
    <location>
        <begin position="46"/>
        <end position="67"/>
    </location>
</feature>
<evidence type="ECO:0008006" key="5">
    <source>
        <dbReference type="Google" id="ProtNLM"/>
    </source>
</evidence>
<dbReference type="EMBL" id="DXAM01000025">
    <property type="protein sequence ID" value="HJA03560.1"/>
    <property type="molecule type" value="Genomic_DNA"/>
</dbReference>
<proteinExistence type="predicted"/>
<reference evidence="3" key="2">
    <citation type="submission" date="2021-04" db="EMBL/GenBank/DDBJ databases">
        <authorList>
            <person name="Gilroy R."/>
        </authorList>
    </citation>
    <scope>NUCLEOTIDE SEQUENCE</scope>
    <source>
        <strain evidence="3">ChiHjej8B7-3636</strain>
    </source>
</reference>
<dbReference type="AlphaFoldDB" id="A0A9D2H560"/>
<accession>A0A9D2H560</accession>
<organism evidence="3 4">
    <name type="scientific">Candidatus Microbacterium stercoravium</name>
    <dbReference type="NCBI Taxonomy" id="2838697"/>
    <lineage>
        <taxon>Bacteria</taxon>
        <taxon>Bacillati</taxon>
        <taxon>Actinomycetota</taxon>
        <taxon>Actinomycetes</taxon>
        <taxon>Micrococcales</taxon>
        <taxon>Microbacteriaceae</taxon>
        <taxon>Microbacterium</taxon>
    </lineage>
</organism>
<feature type="signal peptide" evidence="2">
    <location>
        <begin position="1"/>
        <end position="18"/>
    </location>
</feature>
<comment type="caution">
    <text evidence="3">The sequence shown here is derived from an EMBL/GenBank/DDBJ whole genome shotgun (WGS) entry which is preliminary data.</text>
</comment>
<evidence type="ECO:0000256" key="2">
    <source>
        <dbReference type="SAM" id="SignalP"/>
    </source>
</evidence>
<protein>
    <recommendedName>
        <fullName evidence="5">Small secreted hydrophilic protein</fullName>
    </recommendedName>
</protein>
<feature type="region of interest" description="Disordered" evidence="1">
    <location>
        <begin position="34"/>
        <end position="106"/>
    </location>
</feature>
<name>A0A9D2H560_9MICO</name>
<feature type="compositionally biased region" description="Acidic residues" evidence="1">
    <location>
        <begin position="95"/>
        <end position="106"/>
    </location>
</feature>
<evidence type="ECO:0000313" key="4">
    <source>
        <dbReference type="Proteomes" id="UP000824220"/>
    </source>
</evidence>
<feature type="non-terminal residue" evidence="3">
    <location>
        <position position="106"/>
    </location>
</feature>
<reference evidence="3" key="1">
    <citation type="journal article" date="2021" name="PeerJ">
        <title>Extensive microbial diversity within the chicken gut microbiome revealed by metagenomics and culture.</title>
        <authorList>
            <person name="Gilroy R."/>
            <person name="Ravi A."/>
            <person name="Getino M."/>
            <person name="Pursley I."/>
            <person name="Horton D.L."/>
            <person name="Alikhan N.F."/>
            <person name="Baker D."/>
            <person name="Gharbi K."/>
            <person name="Hall N."/>
            <person name="Watson M."/>
            <person name="Adriaenssens E.M."/>
            <person name="Foster-Nyarko E."/>
            <person name="Jarju S."/>
            <person name="Secka A."/>
            <person name="Antonio M."/>
            <person name="Oren A."/>
            <person name="Chaudhuri R.R."/>
            <person name="La Ragione R."/>
            <person name="Hildebrand F."/>
            <person name="Pallen M.J."/>
        </authorList>
    </citation>
    <scope>NUCLEOTIDE SEQUENCE</scope>
    <source>
        <strain evidence="3">ChiHjej8B7-3636</strain>
    </source>
</reference>
<feature type="chain" id="PRO_5039687397" description="Small secreted hydrophilic protein" evidence="2">
    <location>
        <begin position="19"/>
        <end position="106"/>
    </location>
</feature>